<evidence type="ECO:0000313" key="3">
    <source>
        <dbReference type="Proteomes" id="UP000233551"/>
    </source>
</evidence>
<dbReference type="PROSITE" id="PS52045">
    <property type="entry name" value="NEPROSIN_PEP_CD"/>
    <property type="match status" value="1"/>
</dbReference>
<dbReference type="AlphaFoldDB" id="A0A2I0I241"/>
<organism evidence="2 3">
    <name type="scientific">Punica granatum</name>
    <name type="common">Pomegranate</name>
    <dbReference type="NCBI Taxonomy" id="22663"/>
    <lineage>
        <taxon>Eukaryota</taxon>
        <taxon>Viridiplantae</taxon>
        <taxon>Streptophyta</taxon>
        <taxon>Embryophyta</taxon>
        <taxon>Tracheophyta</taxon>
        <taxon>Spermatophyta</taxon>
        <taxon>Magnoliopsida</taxon>
        <taxon>eudicotyledons</taxon>
        <taxon>Gunneridae</taxon>
        <taxon>Pentapetalae</taxon>
        <taxon>rosids</taxon>
        <taxon>malvids</taxon>
        <taxon>Myrtales</taxon>
        <taxon>Lythraceae</taxon>
        <taxon>Punica</taxon>
    </lineage>
</organism>
<reference evidence="2 3" key="1">
    <citation type="submission" date="2017-11" db="EMBL/GenBank/DDBJ databases">
        <title>De-novo sequencing of pomegranate (Punica granatum L.) genome.</title>
        <authorList>
            <person name="Akparov Z."/>
            <person name="Amiraslanov A."/>
            <person name="Hajiyeva S."/>
            <person name="Abbasov M."/>
            <person name="Kaur K."/>
            <person name="Hamwieh A."/>
            <person name="Solovyev V."/>
            <person name="Salamov A."/>
            <person name="Braich B."/>
            <person name="Kosarev P."/>
            <person name="Mahmoud A."/>
            <person name="Hajiyev E."/>
            <person name="Babayeva S."/>
            <person name="Izzatullayeva V."/>
            <person name="Mammadov A."/>
            <person name="Mammadov A."/>
            <person name="Sharifova S."/>
            <person name="Ojaghi J."/>
            <person name="Eynullazada K."/>
            <person name="Bayramov B."/>
            <person name="Abdulazimova A."/>
            <person name="Shahmuradov I."/>
        </authorList>
    </citation>
    <scope>NUCLEOTIDE SEQUENCE [LARGE SCALE GENOMIC DNA]</scope>
    <source>
        <strain evidence="3">cv. AG2017</strain>
        <tissue evidence="2">Leaf</tissue>
    </source>
</reference>
<dbReference type="Pfam" id="PF03080">
    <property type="entry name" value="Neprosin"/>
    <property type="match status" value="1"/>
</dbReference>
<dbReference type="InterPro" id="IPR053168">
    <property type="entry name" value="Glutamic_endopeptidase"/>
</dbReference>
<evidence type="ECO:0000313" key="2">
    <source>
        <dbReference type="EMBL" id="PKI38031.1"/>
    </source>
</evidence>
<dbReference type="PANTHER" id="PTHR31589:SF110">
    <property type="entry name" value="PROTEIN, PUTATIVE (DUF239)-RELATED"/>
    <property type="match status" value="1"/>
</dbReference>
<keyword evidence="3" id="KW-1185">Reference proteome</keyword>
<evidence type="ECO:0000259" key="1">
    <source>
        <dbReference type="PROSITE" id="PS52045"/>
    </source>
</evidence>
<dbReference type="Proteomes" id="UP000233551">
    <property type="component" value="Unassembled WGS sequence"/>
</dbReference>
<protein>
    <recommendedName>
        <fullName evidence="1">Neprosin PEP catalytic domain-containing protein</fullName>
    </recommendedName>
</protein>
<sequence>MRECLGSQFAVVKIGSGKQTPFAAGQSSINIQQPDLKAGETSGAQIWLDGGDGGSSNLVSAGGSYVNVGSRYFAVPVDPTLYGDSRVYFTAHWKDENTKNWWIAGGDNLTPIGYWPKELFSSLTEGATSLAYGGPAPSCQRGSTVGCWISGSRTLRTVPWHVGTIHADMRLDREPGENPG</sequence>
<dbReference type="EMBL" id="PGOL01004231">
    <property type="protein sequence ID" value="PKI38031.1"/>
    <property type="molecule type" value="Genomic_DNA"/>
</dbReference>
<dbReference type="STRING" id="22663.A0A2I0I241"/>
<feature type="domain" description="Neprosin PEP catalytic" evidence="1">
    <location>
        <begin position="2"/>
        <end position="180"/>
    </location>
</feature>
<dbReference type="PANTHER" id="PTHR31589">
    <property type="entry name" value="PROTEIN, PUTATIVE (DUF239)-RELATED-RELATED"/>
    <property type="match status" value="1"/>
</dbReference>
<accession>A0A2I0I241</accession>
<gene>
    <name evidence="2" type="ORF">CRG98_041561</name>
</gene>
<dbReference type="InterPro" id="IPR004314">
    <property type="entry name" value="Neprosin"/>
</dbReference>
<name>A0A2I0I241_PUNGR</name>
<proteinExistence type="predicted"/>
<comment type="caution">
    <text evidence="2">The sequence shown here is derived from an EMBL/GenBank/DDBJ whole genome shotgun (WGS) entry which is preliminary data.</text>
</comment>